<dbReference type="RefSeq" id="WP_146251422.1">
    <property type="nucleotide sequence ID" value="NZ_QJKF01000026.1"/>
</dbReference>
<keyword evidence="3" id="KW-1185">Reference proteome</keyword>
<dbReference type="Proteomes" id="UP000247569">
    <property type="component" value="Unassembled WGS sequence"/>
</dbReference>
<comment type="caution">
    <text evidence="2">The sequence shown here is derived from an EMBL/GenBank/DDBJ whole genome shotgun (WGS) entry which is preliminary data.</text>
</comment>
<gene>
    <name evidence="2" type="ORF">DFR70_12665</name>
</gene>
<sequence>MSEPVHSPDHKPPDPIEVTARYLEAVLDQALSAANETTYLDVDANGALVQIGPDDTTAEAAVRAEEKLTQYLHDHRTKLGEDQHWRAYYNGFDRAEQTDRVDASATATSAEESAPRAAVTGGPGRTATTPFAFGAAPAAAAKGPGTGVRRVR</sequence>
<name>A0A318JSZ0_9NOCA</name>
<evidence type="ECO:0000313" key="3">
    <source>
        <dbReference type="Proteomes" id="UP000247569"/>
    </source>
</evidence>
<proteinExistence type="predicted"/>
<accession>A0A318JSZ0</accession>
<reference evidence="2 3" key="1">
    <citation type="submission" date="2018-05" db="EMBL/GenBank/DDBJ databases">
        <title>Genomic Encyclopedia of Type Strains, Phase IV (KMG-IV): sequencing the most valuable type-strain genomes for metagenomic binning, comparative biology and taxonomic classification.</title>
        <authorList>
            <person name="Goeker M."/>
        </authorList>
    </citation>
    <scope>NUCLEOTIDE SEQUENCE [LARGE SCALE GENOMIC DNA]</scope>
    <source>
        <strain evidence="2 3">DSM 44704</strain>
    </source>
</reference>
<protein>
    <submittedName>
        <fullName evidence="2">Uncharacterized protein</fullName>
    </submittedName>
</protein>
<dbReference type="AlphaFoldDB" id="A0A318JSZ0"/>
<organism evidence="2 3">
    <name type="scientific">Nocardia tenerifensis</name>
    <dbReference type="NCBI Taxonomy" id="228006"/>
    <lineage>
        <taxon>Bacteria</taxon>
        <taxon>Bacillati</taxon>
        <taxon>Actinomycetota</taxon>
        <taxon>Actinomycetes</taxon>
        <taxon>Mycobacteriales</taxon>
        <taxon>Nocardiaceae</taxon>
        <taxon>Nocardia</taxon>
    </lineage>
</organism>
<dbReference type="OrthoDB" id="9887950at2"/>
<evidence type="ECO:0000313" key="2">
    <source>
        <dbReference type="EMBL" id="PXX53944.1"/>
    </source>
</evidence>
<evidence type="ECO:0000256" key="1">
    <source>
        <dbReference type="SAM" id="MobiDB-lite"/>
    </source>
</evidence>
<feature type="region of interest" description="Disordered" evidence="1">
    <location>
        <begin position="96"/>
        <end position="130"/>
    </location>
</feature>
<feature type="compositionally biased region" description="Low complexity" evidence="1">
    <location>
        <begin position="103"/>
        <end position="118"/>
    </location>
</feature>
<dbReference type="EMBL" id="QJKF01000026">
    <property type="protein sequence ID" value="PXX53944.1"/>
    <property type="molecule type" value="Genomic_DNA"/>
</dbReference>